<dbReference type="InterPro" id="IPR003582">
    <property type="entry name" value="ShKT_dom"/>
</dbReference>
<name>A0A1I8BVQ8_MELHA</name>
<sequence>MATWPCINGHCADPTQSSCDRNNLYGCPPPACKTTKDCEGLECRSGVCVDEFPQKKPAGSPCDKHSDCLPSNLCSNNKCEKTLRIGTFLICDKDEDCSQGSSGTSRQVCAKYKTTDQRSGVCLLPTTDPNLIVTPIPSMTTRPYGGATGGFNRGRNCEIHSDLCGIVMYQQLMKDNCPETCRNAGYNLNCINRNPHCVYWAANGYCNNTFYAEQTRRDTCGQICKMC</sequence>
<evidence type="ECO:0000313" key="3">
    <source>
        <dbReference type="WBParaSite" id="MhA1_Contig609.frz3.gene27"/>
    </source>
</evidence>
<dbReference type="AlphaFoldDB" id="A0A1I8BVQ8"/>
<evidence type="ECO:0000313" key="2">
    <source>
        <dbReference type="Proteomes" id="UP000095281"/>
    </source>
</evidence>
<accession>A0A1I8BVQ8</accession>
<proteinExistence type="predicted"/>
<dbReference type="Proteomes" id="UP000095281">
    <property type="component" value="Unplaced"/>
</dbReference>
<dbReference type="Pfam" id="PF01549">
    <property type="entry name" value="ShK"/>
    <property type="match status" value="2"/>
</dbReference>
<reference evidence="3" key="1">
    <citation type="submission" date="2016-11" db="UniProtKB">
        <authorList>
            <consortium name="WormBaseParasite"/>
        </authorList>
    </citation>
    <scope>IDENTIFICATION</scope>
</reference>
<dbReference type="WBParaSite" id="MhA1_Contig609.frz3.gene27">
    <property type="protein sequence ID" value="MhA1_Contig609.frz3.gene27"/>
    <property type="gene ID" value="MhA1_Contig609.frz3.gene27"/>
</dbReference>
<organism evidence="2 3">
    <name type="scientific">Meloidogyne hapla</name>
    <name type="common">Root-knot nematode worm</name>
    <dbReference type="NCBI Taxonomy" id="6305"/>
    <lineage>
        <taxon>Eukaryota</taxon>
        <taxon>Metazoa</taxon>
        <taxon>Ecdysozoa</taxon>
        <taxon>Nematoda</taxon>
        <taxon>Chromadorea</taxon>
        <taxon>Rhabditida</taxon>
        <taxon>Tylenchina</taxon>
        <taxon>Tylenchomorpha</taxon>
        <taxon>Tylenchoidea</taxon>
        <taxon>Meloidogynidae</taxon>
        <taxon>Meloidogyninae</taxon>
        <taxon>Meloidogyne</taxon>
    </lineage>
</organism>
<keyword evidence="2" id="KW-1185">Reference proteome</keyword>
<feature type="domain" description="ShKT" evidence="1">
    <location>
        <begin position="189"/>
        <end position="227"/>
    </location>
</feature>
<feature type="domain" description="ShKT" evidence="1">
    <location>
        <begin position="154"/>
        <end position="182"/>
    </location>
</feature>
<evidence type="ECO:0000259" key="1">
    <source>
        <dbReference type="Pfam" id="PF01549"/>
    </source>
</evidence>
<protein>
    <submittedName>
        <fullName evidence="3">ShKT domain-containing protein</fullName>
    </submittedName>
</protein>